<dbReference type="EMBL" id="NHSD01000202">
    <property type="protein sequence ID" value="MBK5927079.1"/>
    <property type="molecule type" value="Genomic_DNA"/>
</dbReference>
<dbReference type="RefSeq" id="WP_201156845.1">
    <property type="nucleotide sequence ID" value="NZ_NHSD01000202.1"/>
</dbReference>
<dbReference type="InterPro" id="IPR022472">
    <property type="entry name" value="VPLPA-CTERM"/>
</dbReference>
<keyword evidence="3" id="KW-1185">Reference proteome</keyword>
<proteinExistence type="predicted"/>
<name>A0A934TJ77_9RHOB</name>
<keyword evidence="1" id="KW-1133">Transmembrane helix</keyword>
<gene>
    <name evidence="2" type="ORF">CCR87_06930</name>
</gene>
<keyword evidence="1" id="KW-0812">Transmembrane</keyword>
<evidence type="ECO:0000256" key="1">
    <source>
        <dbReference type="SAM" id="Phobius"/>
    </source>
</evidence>
<evidence type="ECO:0000313" key="2">
    <source>
        <dbReference type="EMBL" id="MBK5927079.1"/>
    </source>
</evidence>
<reference evidence="2" key="1">
    <citation type="submission" date="2017-05" db="EMBL/GenBank/DDBJ databases">
        <authorList>
            <person name="Imhoff J.F."/>
            <person name="Rahn T."/>
            <person name="Kuenzel S."/>
            <person name="Neulinger S.C."/>
        </authorList>
    </citation>
    <scope>NUCLEOTIDE SEQUENCE</scope>
    <source>
        <strain evidence="2">LMG 28126</strain>
    </source>
</reference>
<reference evidence="2" key="2">
    <citation type="journal article" date="2020" name="Microorganisms">
        <title>Osmotic Adaptation and Compatible Solute Biosynthesis of Phototrophic Bacteria as Revealed from Genome Analyses.</title>
        <authorList>
            <person name="Imhoff J.F."/>
            <person name="Rahn T."/>
            <person name="Kunzel S."/>
            <person name="Keller A."/>
            <person name="Neulinger S.C."/>
        </authorList>
    </citation>
    <scope>NUCLEOTIDE SEQUENCE</scope>
    <source>
        <strain evidence="2">LMG 28126</strain>
    </source>
</reference>
<sequence length="283" mass="30099">MVSLPFSFSTAAARGLRAGRVRGVLGAACITTVLGMAASAVQAASHIGLLGEVWFNTDPYANLPAEARVKDAILSATEDAMRARPADGRFVATAFDYPQGANTVISSGTGAGTVADFLGTDAASLVLRDGAIVPREPLRLSLWRFTGTLLLAPNTTYDFRISSDDGNATWMGHPAGVYPEYPDHETRTFRVSGTFQMDCCLFSHTTGDDGAVPFKMIFYERYGNTGLRMDWRAAGTEDYGVLQGPMLSRGDTLAPSPIPLPAAGWMLLVALGGLGAVGWRRRA</sequence>
<dbReference type="NCBIfam" id="TIGR03370">
    <property type="entry name" value="VPLPA-CTERM"/>
    <property type="match status" value="1"/>
</dbReference>
<keyword evidence="1" id="KW-0472">Membrane</keyword>
<dbReference type="AlphaFoldDB" id="A0A934TJ77"/>
<dbReference type="Proteomes" id="UP000706333">
    <property type="component" value="Unassembled WGS sequence"/>
</dbReference>
<feature type="transmembrane region" description="Helical" evidence="1">
    <location>
        <begin position="258"/>
        <end position="279"/>
    </location>
</feature>
<organism evidence="2 3">
    <name type="scientific">Rhodobaculum claviforme</name>
    <dbReference type="NCBI Taxonomy" id="1549854"/>
    <lineage>
        <taxon>Bacteria</taxon>
        <taxon>Pseudomonadati</taxon>
        <taxon>Pseudomonadota</taxon>
        <taxon>Alphaproteobacteria</taxon>
        <taxon>Rhodobacterales</taxon>
        <taxon>Paracoccaceae</taxon>
        <taxon>Rhodobaculum</taxon>
    </lineage>
</organism>
<accession>A0A934TJ77</accession>
<comment type="caution">
    <text evidence="2">The sequence shown here is derived from an EMBL/GenBank/DDBJ whole genome shotgun (WGS) entry which is preliminary data.</text>
</comment>
<evidence type="ECO:0000313" key="3">
    <source>
        <dbReference type="Proteomes" id="UP000706333"/>
    </source>
</evidence>
<protein>
    <submittedName>
        <fullName evidence="2">Uncharacterized protein</fullName>
    </submittedName>
</protein>